<dbReference type="GO" id="GO:0016787">
    <property type="term" value="F:hydrolase activity"/>
    <property type="evidence" value="ECO:0007669"/>
    <property type="project" value="UniProtKB-KW"/>
</dbReference>
<gene>
    <name evidence="2" type="ORF">ACFSKP_10965</name>
</gene>
<keyword evidence="2" id="KW-0378">Hydrolase</keyword>
<dbReference type="InterPro" id="IPR029052">
    <property type="entry name" value="Metallo-depent_PP-like"/>
</dbReference>
<proteinExistence type="predicted"/>
<dbReference type="RefSeq" id="WP_250428555.1">
    <property type="nucleotide sequence ID" value="NZ_JALPRR010000001.1"/>
</dbReference>
<dbReference type="Proteomes" id="UP001597374">
    <property type="component" value="Unassembled WGS sequence"/>
</dbReference>
<sequence length="255" mass="29138">MFTQIAPAPAGAIFIPVLHPVTFPMARYAITDIHGCARTFKALVLEQLHLRKDDELYLLGDYVNKGPDSKGVIDFILHLQKQHYQVHCLRGNHDQMLLNAARAGERALLLTPDEKKLTYQNFRISDITHLPDKYVNFLNSLPYYLELPDYYLVHAGFDFKQADIFKDTDAMMNIRNYKVDWEKLSDKRLLHGHTPTALSIILQGVDQQKQCLNLDAGCAYYKNAALGNLVALDLDAMQLYKQCNLDKPYPINIKS</sequence>
<comment type="caution">
    <text evidence="2">The sequence shown here is derived from an EMBL/GenBank/DDBJ whole genome shotgun (WGS) entry which is preliminary data.</text>
</comment>
<feature type="domain" description="Calcineurin-like phosphoesterase" evidence="1">
    <location>
        <begin position="29"/>
        <end position="197"/>
    </location>
</feature>
<organism evidence="2 3">
    <name type="scientific">Pontibacter ruber</name>
    <dbReference type="NCBI Taxonomy" id="1343895"/>
    <lineage>
        <taxon>Bacteria</taxon>
        <taxon>Pseudomonadati</taxon>
        <taxon>Bacteroidota</taxon>
        <taxon>Cytophagia</taxon>
        <taxon>Cytophagales</taxon>
        <taxon>Hymenobacteraceae</taxon>
        <taxon>Pontibacter</taxon>
    </lineage>
</organism>
<evidence type="ECO:0000313" key="2">
    <source>
        <dbReference type="EMBL" id="MFD2246777.1"/>
    </source>
</evidence>
<name>A0ABW5CWJ1_9BACT</name>
<evidence type="ECO:0000313" key="3">
    <source>
        <dbReference type="Proteomes" id="UP001597374"/>
    </source>
</evidence>
<dbReference type="EMBL" id="JBHUIM010000001">
    <property type="protein sequence ID" value="MFD2246777.1"/>
    <property type="molecule type" value="Genomic_DNA"/>
</dbReference>
<dbReference type="EC" id="3.1.-.-" evidence="2"/>
<protein>
    <submittedName>
        <fullName evidence="2">Metallophosphoesterase family protein</fullName>
        <ecNumber evidence="2">3.1.-.-</ecNumber>
    </submittedName>
</protein>
<evidence type="ECO:0000259" key="1">
    <source>
        <dbReference type="Pfam" id="PF00149"/>
    </source>
</evidence>
<keyword evidence="3" id="KW-1185">Reference proteome</keyword>
<dbReference type="PANTHER" id="PTHR42850:SF4">
    <property type="entry name" value="ZINC-DEPENDENT ENDOPOLYPHOSPHATASE"/>
    <property type="match status" value="1"/>
</dbReference>
<accession>A0ABW5CWJ1</accession>
<dbReference type="InterPro" id="IPR050126">
    <property type="entry name" value="Ap4A_hydrolase"/>
</dbReference>
<dbReference type="PANTHER" id="PTHR42850">
    <property type="entry name" value="METALLOPHOSPHOESTERASE"/>
    <property type="match status" value="1"/>
</dbReference>
<dbReference type="InterPro" id="IPR004843">
    <property type="entry name" value="Calcineurin-like_PHP"/>
</dbReference>
<dbReference type="Pfam" id="PF00149">
    <property type="entry name" value="Metallophos"/>
    <property type="match status" value="1"/>
</dbReference>
<dbReference type="Gene3D" id="3.60.21.10">
    <property type="match status" value="1"/>
</dbReference>
<reference evidence="3" key="1">
    <citation type="journal article" date="2019" name="Int. J. Syst. Evol. Microbiol.">
        <title>The Global Catalogue of Microorganisms (GCM) 10K type strain sequencing project: providing services to taxonomists for standard genome sequencing and annotation.</title>
        <authorList>
            <consortium name="The Broad Institute Genomics Platform"/>
            <consortium name="The Broad Institute Genome Sequencing Center for Infectious Disease"/>
            <person name="Wu L."/>
            <person name="Ma J."/>
        </authorList>
    </citation>
    <scope>NUCLEOTIDE SEQUENCE [LARGE SCALE GENOMIC DNA]</scope>
    <source>
        <strain evidence="3">CGMCC 4.1782</strain>
    </source>
</reference>
<dbReference type="SUPFAM" id="SSF56300">
    <property type="entry name" value="Metallo-dependent phosphatases"/>
    <property type="match status" value="1"/>
</dbReference>
<dbReference type="CDD" id="cd00144">
    <property type="entry name" value="MPP_PPP_family"/>
    <property type="match status" value="1"/>
</dbReference>